<keyword evidence="2" id="KW-1185">Reference proteome</keyword>
<dbReference type="AlphaFoldDB" id="A0A0M3JY31"/>
<gene>
    <name evidence="1" type="ORF">ASIM_LOCUS12756</name>
</gene>
<dbReference type="EMBL" id="UYRR01031243">
    <property type="protein sequence ID" value="VDK48076.1"/>
    <property type="molecule type" value="Genomic_DNA"/>
</dbReference>
<evidence type="ECO:0000313" key="3">
    <source>
        <dbReference type="WBParaSite" id="ASIM_0001332801-mRNA-1"/>
    </source>
</evidence>
<accession>A0A0M3JY31</accession>
<evidence type="ECO:0000313" key="1">
    <source>
        <dbReference type="EMBL" id="VDK48076.1"/>
    </source>
</evidence>
<sequence>MLLLFLTVLLVLLAVGLLVFDVLKGFVALAEDADGAPLLFADDDIDELTTLGSYRPKKSCKPVKNFIDMWWWCGEEKIDTGQ</sequence>
<proteinExistence type="predicted"/>
<reference evidence="1 2" key="2">
    <citation type="submission" date="2018-11" db="EMBL/GenBank/DDBJ databases">
        <authorList>
            <consortium name="Pathogen Informatics"/>
        </authorList>
    </citation>
    <scope>NUCLEOTIDE SEQUENCE [LARGE SCALE GENOMIC DNA]</scope>
</reference>
<organism evidence="3">
    <name type="scientific">Anisakis simplex</name>
    <name type="common">Herring worm</name>
    <dbReference type="NCBI Taxonomy" id="6269"/>
    <lineage>
        <taxon>Eukaryota</taxon>
        <taxon>Metazoa</taxon>
        <taxon>Ecdysozoa</taxon>
        <taxon>Nematoda</taxon>
        <taxon>Chromadorea</taxon>
        <taxon>Rhabditida</taxon>
        <taxon>Spirurina</taxon>
        <taxon>Ascaridomorpha</taxon>
        <taxon>Ascaridoidea</taxon>
        <taxon>Anisakidae</taxon>
        <taxon>Anisakis</taxon>
        <taxon>Anisakis simplex complex</taxon>
    </lineage>
</organism>
<dbReference type="WBParaSite" id="ASIM_0001332801-mRNA-1">
    <property type="protein sequence ID" value="ASIM_0001332801-mRNA-1"/>
    <property type="gene ID" value="ASIM_0001332801"/>
</dbReference>
<protein>
    <submittedName>
        <fullName evidence="3">Secreted protein</fullName>
    </submittedName>
</protein>
<evidence type="ECO:0000313" key="2">
    <source>
        <dbReference type="Proteomes" id="UP000267096"/>
    </source>
</evidence>
<dbReference type="Proteomes" id="UP000267096">
    <property type="component" value="Unassembled WGS sequence"/>
</dbReference>
<reference evidence="3" key="1">
    <citation type="submission" date="2017-02" db="UniProtKB">
        <authorList>
            <consortium name="WormBaseParasite"/>
        </authorList>
    </citation>
    <scope>IDENTIFICATION</scope>
</reference>
<name>A0A0M3JY31_ANISI</name>